<feature type="domain" description="NusG-like N-terminal" evidence="4">
    <location>
        <begin position="1"/>
        <end position="99"/>
    </location>
</feature>
<evidence type="ECO:0000313" key="6">
    <source>
        <dbReference type="Proteomes" id="UP000192042"/>
    </source>
</evidence>
<dbReference type="Gene3D" id="3.30.70.940">
    <property type="entry name" value="NusG, N-terminal domain"/>
    <property type="match status" value="1"/>
</dbReference>
<evidence type="ECO:0000256" key="1">
    <source>
        <dbReference type="ARBA" id="ARBA00022814"/>
    </source>
</evidence>
<proteinExistence type="predicted"/>
<dbReference type="Proteomes" id="UP000192042">
    <property type="component" value="Chromosome I"/>
</dbReference>
<dbReference type="SUPFAM" id="SSF82679">
    <property type="entry name" value="N-utilization substance G protein NusG, N-terminal domain"/>
    <property type="match status" value="1"/>
</dbReference>
<dbReference type="SMART" id="SM00738">
    <property type="entry name" value="NGN"/>
    <property type="match status" value="1"/>
</dbReference>
<dbReference type="GO" id="GO:0031564">
    <property type="term" value="P:transcription antitermination"/>
    <property type="evidence" value="ECO:0007669"/>
    <property type="project" value="UniProtKB-KW"/>
</dbReference>
<organism evidence="5 6">
    <name type="scientific">Nitrospira japonica</name>
    <dbReference type="NCBI Taxonomy" id="1325564"/>
    <lineage>
        <taxon>Bacteria</taxon>
        <taxon>Pseudomonadati</taxon>
        <taxon>Nitrospirota</taxon>
        <taxon>Nitrospiria</taxon>
        <taxon>Nitrospirales</taxon>
        <taxon>Nitrospiraceae</taxon>
        <taxon>Nitrospira</taxon>
    </lineage>
</organism>
<name>A0A1W1IB27_9BACT</name>
<dbReference type="STRING" id="1325564.NSJP_4071"/>
<dbReference type="InterPro" id="IPR008991">
    <property type="entry name" value="Translation_prot_SH3-like_sf"/>
</dbReference>
<dbReference type="Pfam" id="PF02357">
    <property type="entry name" value="NusG"/>
    <property type="match status" value="1"/>
</dbReference>
<accession>A0A1W1IB27</accession>
<keyword evidence="1" id="KW-0889">Transcription antitermination</keyword>
<evidence type="ECO:0000256" key="3">
    <source>
        <dbReference type="ARBA" id="ARBA00023163"/>
    </source>
</evidence>
<evidence type="ECO:0000313" key="5">
    <source>
        <dbReference type="EMBL" id="SLM50238.1"/>
    </source>
</evidence>
<dbReference type="KEGG" id="nja:NSJP_4071"/>
<dbReference type="PANTHER" id="PTHR30265">
    <property type="entry name" value="RHO-INTERACTING TRANSCRIPTION TERMINATION FACTOR NUSG"/>
    <property type="match status" value="1"/>
</dbReference>
<dbReference type="PANTHER" id="PTHR30265:SF7">
    <property type="entry name" value="TRANSCRIPTION ANTITERMINATION PROTEIN RFAH"/>
    <property type="match status" value="1"/>
</dbReference>
<dbReference type="InterPro" id="IPR006645">
    <property type="entry name" value="NGN-like_dom"/>
</dbReference>
<keyword evidence="3" id="KW-0804">Transcription</keyword>
<protein>
    <submittedName>
        <fullName evidence="5">Putative Transcription antitermination protein RfaH</fullName>
    </submittedName>
</protein>
<dbReference type="SUPFAM" id="SSF50104">
    <property type="entry name" value="Translation proteins SH3-like domain"/>
    <property type="match status" value="1"/>
</dbReference>
<keyword evidence="6" id="KW-1185">Reference proteome</keyword>
<dbReference type="InterPro" id="IPR043425">
    <property type="entry name" value="NusG-like"/>
</dbReference>
<dbReference type="EMBL" id="LT828648">
    <property type="protein sequence ID" value="SLM50238.1"/>
    <property type="molecule type" value="Genomic_DNA"/>
</dbReference>
<keyword evidence="2" id="KW-0805">Transcription regulation</keyword>
<reference evidence="5 6" key="1">
    <citation type="submission" date="2017-03" db="EMBL/GenBank/DDBJ databases">
        <authorList>
            <person name="Afonso C.L."/>
            <person name="Miller P.J."/>
            <person name="Scott M.A."/>
            <person name="Spackman E."/>
            <person name="Goraichik I."/>
            <person name="Dimitrov K.M."/>
            <person name="Suarez D.L."/>
            <person name="Swayne D.E."/>
        </authorList>
    </citation>
    <scope>NUCLEOTIDE SEQUENCE [LARGE SCALE GENOMIC DNA]</scope>
    <source>
        <strain evidence="5">Genome sequencing of Nitrospira japonica strain NJ11</strain>
    </source>
</reference>
<dbReference type="GO" id="GO:0005829">
    <property type="term" value="C:cytosol"/>
    <property type="evidence" value="ECO:0007669"/>
    <property type="project" value="TreeGrafter"/>
</dbReference>
<dbReference type="GO" id="GO:0006354">
    <property type="term" value="P:DNA-templated transcription elongation"/>
    <property type="evidence" value="ECO:0007669"/>
    <property type="project" value="InterPro"/>
</dbReference>
<dbReference type="AlphaFoldDB" id="A0A1W1IB27"/>
<sequence>MEKWYAIMAKPKQEYTTTSVLRQVGIDTYYPEIREVFNIRGQRRTRPAGLFPGYFFAKFDYDRQYRIVSYCRGVRKIVMFGSFPAEVESSLLDEIKIRLERTHTIHLPSFKPGEIVQINHGPLAGIKGIFGSSLPSKERVVVLLRTLLYQSRAVIQLSDIEKFPEAV</sequence>
<dbReference type="RefSeq" id="WP_080888364.1">
    <property type="nucleotide sequence ID" value="NZ_LT828648.1"/>
</dbReference>
<gene>
    <name evidence="5" type="ORF">NSJP_4071</name>
</gene>
<evidence type="ECO:0000259" key="4">
    <source>
        <dbReference type="SMART" id="SM00738"/>
    </source>
</evidence>
<dbReference type="OrthoDB" id="9790639at2"/>
<dbReference type="InterPro" id="IPR036735">
    <property type="entry name" value="NGN_dom_sf"/>
</dbReference>
<evidence type="ECO:0000256" key="2">
    <source>
        <dbReference type="ARBA" id="ARBA00023015"/>
    </source>
</evidence>